<evidence type="ECO:0000256" key="3">
    <source>
        <dbReference type="ARBA" id="ARBA00022723"/>
    </source>
</evidence>
<dbReference type="InterPro" id="IPR050728">
    <property type="entry name" value="Zinc_Metalloprotease_M4"/>
</dbReference>
<dbReference type="SUPFAM" id="SSF49265">
    <property type="entry name" value="Fibronectin type III"/>
    <property type="match status" value="1"/>
</dbReference>
<evidence type="ECO:0000313" key="13">
    <source>
        <dbReference type="EMBL" id="GIM74002.1"/>
    </source>
</evidence>
<dbReference type="CDD" id="cd00063">
    <property type="entry name" value="FN3"/>
    <property type="match status" value="1"/>
</dbReference>
<dbReference type="SUPFAM" id="SSF55486">
    <property type="entry name" value="Metalloproteases ('zincins'), catalytic domain"/>
    <property type="match status" value="1"/>
</dbReference>
<keyword evidence="9" id="KW-0119">Carbohydrate metabolism</keyword>
<keyword evidence="8" id="KW-0326">Glycosidase</keyword>
<dbReference type="InterPro" id="IPR013783">
    <property type="entry name" value="Ig-like_fold"/>
</dbReference>
<sequence>MAFRHRRGPIAVAAVLALTGAGIVVAREVPADDARPRWNEAAAPGPSAVPDPIAAGKPQAAAAPKKAAAPAPGPAISRARAVKDARAAIRRNGVAVRSAPGEQYRVVDAVVDAAGSRHVRFERTHRGLAVLGGDFVVHSSATGRFTNATVAQQHAIDVPATAEISRKQAVAAAGRFAGRSGAGDARQVVDAFAGKPARAWQVSAGSQVVIVDATTGAVRRSYDEVDTAEAGTGHGLMVGDVPVRSTRRDDGTYTLVDPDRGDSTVRDALNRSYRLEPDQFAEFTDADDEWGDGTRTDRATAAVDVHYGIARTWDYLRDTFGRSGLRNDGKGVTAYVHHDVDDANASWRNACDCMLFGDGTPAGKPFTSLDVVAHEMAHGLNRATARLVSSGESGGLNEANSDIFGTLVEFSAANPADPPDYLIAEKTEFRTPALRRMDDPAQDGKSASCWSPAVKNLDVHYSSGVGNKFFYTLAVGSGASQWGDSPPCGDAAPVTGIGNDRAARIWYRALTVYMVSNTNFSGARDATRRAAADLYGPDSVERRTVDAAWLAAGVDGSDPAYGAPELANFEDVAPTPHVGDTVRVQVSARDPQGQPVTFSAVNLPPGVSIDADGLISGTTTVKGDYPSDIIATDPDGNTARALMWWVVKGPPVVVSVPPAQTMQLGYGTFGNFSVIFTDASDQMIDGAASFQATATGLPDGLTLGVRRPGSGTLVAAIGGIPTTPGSGTTVVTAVDADGDQVTASVPWQVLPAQAPGAPVSVSVTAGDGTALVEWVKATYRTGEMVPTGFIVRVSPGQETTLRASAKSLELTGLDTRKTYTIGVRATSTIGDGAEKTFTLSPTAPPMTVTPTAFSYGQTATLSGKVLRGSTGIAGAAATLEQRPAGKTTWSRITTVRTDAKGAWRSAVKPSITTAYRIRYAGSSGAWPATSATPAATVRYTVTIKASTTKPKANTRIKLTGTAKPGRAGAKVTLQRKVGSRWVTETTTKTTSSGTYAFSRSYKRGTWTLRVSVAGGAYNASATSSGVTLKVK</sequence>
<keyword evidence="7" id="KW-0482">Metalloprotease</keyword>
<dbReference type="InterPro" id="IPR023612">
    <property type="entry name" value="Peptidase_M4"/>
</dbReference>
<dbReference type="SUPFAM" id="SSF49313">
    <property type="entry name" value="Cadherin-like"/>
    <property type="match status" value="1"/>
</dbReference>
<evidence type="ECO:0000256" key="7">
    <source>
        <dbReference type="ARBA" id="ARBA00023049"/>
    </source>
</evidence>
<dbReference type="Pfam" id="PF02868">
    <property type="entry name" value="Peptidase_M4_C"/>
    <property type="match status" value="1"/>
</dbReference>
<feature type="active site" evidence="10">
    <location>
        <position position="375"/>
    </location>
</feature>
<reference evidence="13" key="1">
    <citation type="submission" date="2021-03" db="EMBL/GenBank/DDBJ databases">
        <title>Whole genome shotgun sequence of Actinoplanes auranticolor NBRC 12245.</title>
        <authorList>
            <person name="Komaki H."/>
            <person name="Tamura T."/>
        </authorList>
    </citation>
    <scope>NUCLEOTIDE SEQUENCE</scope>
    <source>
        <strain evidence="13">NBRC 12245</strain>
    </source>
</reference>
<dbReference type="CDD" id="cd09597">
    <property type="entry name" value="M4_TLP"/>
    <property type="match status" value="1"/>
</dbReference>
<feature type="active site" description="Proton donor" evidence="10">
    <location>
        <position position="460"/>
    </location>
</feature>
<dbReference type="InterPro" id="IPR003961">
    <property type="entry name" value="FN3_dom"/>
</dbReference>
<dbReference type="InterPro" id="IPR001570">
    <property type="entry name" value="Peptidase_M4_C_domain"/>
</dbReference>
<dbReference type="SMART" id="SM00060">
    <property type="entry name" value="FN3"/>
    <property type="match status" value="1"/>
</dbReference>
<evidence type="ECO:0000256" key="9">
    <source>
        <dbReference type="ARBA" id="ARBA00023326"/>
    </source>
</evidence>
<organism evidence="13 14">
    <name type="scientific">Actinoplanes auranticolor</name>
    <dbReference type="NCBI Taxonomy" id="47988"/>
    <lineage>
        <taxon>Bacteria</taxon>
        <taxon>Bacillati</taxon>
        <taxon>Actinomycetota</taxon>
        <taxon>Actinomycetes</taxon>
        <taxon>Micromonosporales</taxon>
        <taxon>Micromonosporaceae</taxon>
        <taxon>Actinoplanes</taxon>
    </lineage>
</organism>
<dbReference type="GO" id="GO:0004222">
    <property type="term" value="F:metalloendopeptidase activity"/>
    <property type="evidence" value="ECO:0007669"/>
    <property type="project" value="InterPro"/>
</dbReference>
<dbReference type="InterPro" id="IPR027268">
    <property type="entry name" value="Peptidase_M4/M1_CTD_sf"/>
</dbReference>
<dbReference type="PANTHER" id="PTHR33794:SF1">
    <property type="entry name" value="BACILLOLYSIN"/>
    <property type="match status" value="1"/>
</dbReference>
<dbReference type="Gene3D" id="2.60.40.10">
    <property type="entry name" value="Immunoglobulins"/>
    <property type="match status" value="3"/>
</dbReference>
<dbReference type="GO" id="GO:0016798">
    <property type="term" value="F:hydrolase activity, acting on glycosyl bonds"/>
    <property type="evidence" value="ECO:0007669"/>
    <property type="project" value="UniProtKB-KW"/>
</dbReference>
<dbReference type="InterPro" id="IPR013856">
    <property type="entry name" value="Peptidase_M4_domain"/>
</dbReference>
<dbReference type="GO" id="GO:0016020">
    <property type="term" value="C:membrane"/>
    <property type="evidence" value="ECO:0007669"/>
    <property type="project" value="InterPro"/>
</dbReference>
<evidence type="ECO:0000256" key="5">
    <source>
        <dbReference type="ARBA" id="ARBA00022801"/>
    </source>
</evidence>
<evidence type="ECO:0000256" key="2">
    <source>
        <dbReference type="ARBA" id="ARBA00022670"/>
    </source>
</evidence>
<evidence type="ECO:0000256" key="10">
    <source>
        <dbReference type="PIRSR" id="PIRSR623612-1"/>
    </source>
</evidence>
<dbReference type="Gene3D" id="1.10.390.10">
    <property type="entry name" value="Neutral Protease Domain 2"/>
    <property type="match status" value="1"/>
</dbReference>
<feature type="domain" description="Fibronectin type-III" evidence="12">
    <location>
        <begin position="754"/>
        <end position="845"/>
    </location>
</feature>
<protein>
    <recommendedName>
        <fullName evidence="12">Fibronectin type-III domain-containing protein</fullName>
    </recommendedName>
</protein>
<proteinExistence type="inferred from homology"/>
<evidence type="ECO:0000256" key="11">
    <source>
        <dbReference type="SAM" id="MobiDB-lite"/>
    </source>
</evidence>
<keyword evidence="14" id="KW-1185">Reference proteome</keyword>
<dbReference type="InterPro" id="IPR036116">
    <property type="entry name" value="FN3_sf"/>
</dbReference>
<keyword evidence="6" id="KW-0862">Zinc</keyword>
<dbReference type="Gene3D" id="3.10.450.490">
    <property type="match status" value="1"/>
</dbReference>
<dbReference type="InterPro" id="IPR011096">
    <property type="entry name" value="FTP_domain"/>
</dbReference>
<dbReference type="PROSITE" id="PS50853">
    <property type="entry name" value="FN3"/>
    <property type="match status" value="1"/>
</dbReference>
<comment type="similarity">
    <text evidence="1">Belongs to the peptidase M4 family.</text>
</comment>
<dbReference type="AlphaFoldDB" id="A0A919SKB5"/>
<feature type="region of interest" description="Disordered" evidence="11">
    <location>
        <begin position="35"/>
        <end position="76"/>
    </location>
</feature>
<dbReference type="GO" id="GO:0005509">
    <property type="term" value="F:calcium ion binding"/>
    <property type="evidence" value="ECO:0007669"/>
    <property type="project" value="InterPro"/>
</dbReference>
<dbReference type="RefSeq" id="WP_212991782.1">
    <property type="nucleotide sequence ID" value="NZ_BAABEA010000006.1"/>
</dbReference>
<gene>
    <name evidence="13" type="ORF">Aau02nite_58690</name>
</gene>
<keyword evidence="5" id="KW-0378">Hydrolase</keyword>
<name>A0A919SKB5_9ACTN</name>
<evidence type="ECO:0000259" key="12">
    <source>
        <dbReference type="PROSITE" id="PS50853"/>
    </source>
</evidence>
<evidence type="ECO:0000256" key="1">
    <source>
        <dbReference type="ARBA" id="ARBA00009388"/>
    </source>
</evidence>
<dbReference type="PANTHER" id="PTHR33794">
    <property type="entry name" value="BACILLOLYSIN"/>
    <property type="match status" value="1"/>
</dbReference>
<evidence type="ECO:0000313" key="14">
    <source>
        <dbReference type="Proteomes" id="UP000681340"/>
    </source>
</evidence>
<evidence type="ECO:0000256" key="8">
    <source>
        <dbReference type="ARBA" id="ARBA00023295"/>
    </source>
</evidence>
<dbReference type="Gene3D" id="3.10.170.10">
    <property type="match status" value="1"/>
</dbReference>
<keyword evidence="3" id="KW-0479">Metal-binding</keyword>
<dbReference type="EMBL" id="BOQL01000048">
    <property type="protein sequence ID" value="GIM74002.1"/>
    <property type="molecule type" value="Genomic_DNA"/>
</dbReference>
<comment type="caution">
    <text evidence="13">The sequence shown here is derived from an EMBL/GenBank/DDBJ whole genome shotgun (WGS) entry which is preliminary data.</text>
</comment>
<keyword evidence="2" id="KW-0645">Protease</keyword>
<accession>A0A919SKB5</accession>
<dbReference type="Pfam" id="PF07504">
    <property type="entry name" value="FTP"/>
    <property type="match status" value="1"/>
</dbReference>
<keyword evidence="9" id="KW-0624">Polysaccharide degradation</keyword>
<evidence type="ECO:0000256" key="6">
    <source>
        <dbReference type="ARBA" id="ARBA00022833"/>
    </source>
</evidence>
<dbReference type="InterPro" id="IPR015919">
    <property type="entry name" value="Cadherin-like_sf"/>
</dbReference>
<feature type="compositionally biased region" description="Low complexity" evidence="11">
    <location>
        <begin position="52"/>
        <end position="76"/>
    </location>
</feature>
<dbReference type="GO" id="GO:0000272">
    <property type="term" value="P:polysaccharide catabolic process"/>
    <property type="evidence" value="ECO:0007669"/>
    <property type="project" value="UniProtKB-KW"/>
</dbReference>
<dbReference type="Pfam" id="PF00041">
    <property type="entry name" value="fn3"/>
    <property type="match status" value="1"/>
</dbReference>
<keyword evidence="4" id="KW-0732">Signal</keyword>
<dbReference type="Proteomes" id="UP000681340">
    <property type="component" value="Unassembled WGS sequence"/>
</dbReference>
<dbReference type="PRINTS" id="PR00730">
    <property type="entry name" value="THERMOLYSIN"/>
</dbReference>
<dbReference type="GO" id="GO:0006508">
    <property type="term" value="P:proteolysis"/>
    <property type="evidence" value="ECO:0007669"/>
    <property type="project" value="UniProtKB-KW"/>
</dbReference>
<dbReference type="Pfam" id="PF01447">
    <property type="entry name" value="Peptidase_M4"/>
    <property type="match status" value="1"/>
</dbReference>
<evidence type="ECO:0000256" key="4">
    <source>
        <dbReference type="ARBA" id="ARBA00022729"/>
    </source>
</evidence>